<sequence>MLPPSCCCCCCCLCPFNTASNFPKINSILTLAIWMNLIDGLLASLPALLAKISLNSTINFLRSSSMDNPEAKPAIGLALPRPKLYMSVWLWMSSFEFNSRIKENVETR</sequence>
<dbReference type="AlphaFoldDB" id="A0A9P8Q3C0"/>
<comment type="caution">
    <text evidence="1">The sequence shown here is derived from an EMBL/GenBank/DDBJ whole genome shotgun (WGS) entry which is preliminary data.</text>
</comment>
<gene>
    <name evidence="1" type="ORF">WICPIJ_006907</name>
</gene>
<name>A0A9P8Q3C0_WICPI</name>
<dbReference type="Proteomes" id="UP000774326">
    <property type="component" value="Unassembled WGS sequence"/>
</dbReference>
<accession>A0A9P8Q3C0</accession>
<reference evidence="1" key="2">
    <citation type="submission" date="2021-01" db="EMBL/GenBank/DDBJ databases">
        <authorList>
            <person name="Schikora-Tamarit M.A."/>
        </authorList>
    </citation>
    <scope>NUCLEOTIDE SEQUENCE</scope>
    <source>
        <strain evidence="1">CBS2887</strain>
    </source>
</reference>
<evidence type="ECO:0000313" key="2">
    <source>
        <dbReference type="Proteomes" id="UP000774326"/>
    </source>
</evidence>
<reference evidence="1" key="1">
    <citation type="journal article" date="2021" name="Open Biol.">
        <title>Shared evolutionary footprints suggest mitochondrial oxidative damage underlies multiple complex I losses in fungi.</title>
        <authorList>
            <person name="Schikora-Tamarit M.A."/>
            <person name="Marcet-Houben M."/>
            <person name="Nosek J."/>
            <person name="Gabaldon T."/>
        </authorList>
    </citation>
    <scope>NUCLEOTIDE SEQUENCE</scope>
    <source>
        <strain evidence="1">CBS2887</strain>
    </source>
</reference>
<protein>
    <submittedName>
        <fullName evidence="1">Uncharacterized protein</fullName>
    </submittedName>
</protein>
<proteinExistence type="predicted"/>
<organism evidence="1 2">
    <name type="scientific">Wickerhamomyces pijperi</name>
    <name type="common">Yeast</name>
    <name type="synonym">Pichia pijperi</name>
    <dbReference type="NCBI Taxonomy" id="599730"/>
    <lineage>
        <taxon>Eukaryota</taxon>
        <taxon>Fungi</taxon>
        <taxon>Dikarya</taxon>
        <taxon>Ascomycota</taxon>
        <taxon>Saccharomycotina</taxon>
        <taxon>Saccharomycetes</taxon>
        <taxon>Phaffomycetales</taxon>
        <taxon>Wickerhamomycetaceae</taxon>
        <taxon>Wickerhamomyces</taxon>
    </lineage>
</organism>
<keyword evidence="2" id="KW-1185">Reference proteome</keyword>
<evidence type="ECO:0000313" key="1">
    <source>
        <dbReference type="EMBL" id="KAH3682104.1"/>
    </source>
</evidence>
<dbReference type="EMBL" id="JAEUBG010003944">
    <property type="protein sequence ID" value="KAH3682104.1"/>
    <property type="molecule type" value="Genomic_DNA"/>
</dbReference>